<feature type="transmembrane region" description="Helical" evidence="5">
    <location>
        <begin position="221"/>
        <end position="246"/>
    </location>
</feature>
<evidence type="ECO:0000313" key="9">
    <source>
        <dbReference type="Proteomes" id="UP001319080"/>
    </source>
</evidence>
<feature type="transmembrane region" description="Helical" evidence="5">
    <location>
        <begin position="437"/>
        <end position="460"/>
    </location>
</feature>
<dbReference type="InterPro" id="IPR001750">
    <property type="entry name" value="ND/Mrp_TM"/>
</dbReference>
<dbReference type="EMBL" id="JAHESE010000020">
    <property type="protein sequence ID" value="MBT1710240.1"/>
    <property type="molecule type" value="Genomic_DNA"/>
</dbReference>
<protein>
    <recommendedName>
        <fullName evidence="5">NADH-quinone oxidoreductase subunit N</fullName>
        <ecNumber evidence="5">7.1.1.-</ecNumber>
    </recommendedName>
    <alternativeName>
        <fullName evidence="5">NADH dehydrogenase I subunit N</fullName>
    </alternativeName>
    <alternativeName>
        <fullName evidence="5">NDH-1 subunit N</fullName>
    </alternativeName>
</protein>
<feature type="transmembrane region" description="Helical" evidence="5">
    <location>
        <begin position="396"/>
        <end position="416"/>
    </location>
</feature>
<name>A0AAP2DZ14_9BACT</name>
<evidence type="ECO:0000313" key="8">
    <source>
        <dbReference type="EMBL" id="MBT1710240.1"/>
    </source>
</evidence>
<dbReference type="GO" id="GO:0012505">
    <property type="term" value="C:endomembrane system"/>
    <property type="evidence" value="ECO:0007669"/>
    <property type="project" value="UniProtKB-SubCell"/>
</dbReference>
<evidence type="ECO:0000256" key="6">
    <source>
        <dbReference type="RuleBase" id="RU000320"/>
    </source>
</evidence>
<keyword evidence="5" id="KW-1003">Cell membrane</keyword>
<dbReference type="Pfam" id="PF00361">
    <property type="entry name" value="Proton_antipo_M"/>
    <property type="match status" value="1"/>
</dbReference>
<dbReference type="InterPro" id="IPR010096">
    <property type="entry name" value="NADH-Q_OxRdtase_suN/2"/>
</dbReference>
<sequence>MNALLVICGLSIVSLLAEIANFKKWLTAIAILGLLAATATLALEWDGEVRTYFSHMLMFDNVALAFTGLISVVSILWFWMASDYFQAQPQHRTERTSLVIFAIVGAILMASYNNMAMLFLGIEILSLSLYVLAGSNKESLLSIEAAFKYFLMGSFATGFLLMGIALLYGATGSFDIGTIAVFITEHSHALPAFFYAGVLLLLVGLAFKISAVPFHFWAPDVYGGAPTTVTAFMSTVVKIGALAAFYRMFSIGLVGTYSTWSTILMVITVLTLVLPNITAVYQSHVKRILAYSSVGHVGYILLAFTADPTASSGVIYYYLASYAVASIAAFSVLYLVEGNSESITIEYFNGLFKRNPLLAVGLTIALLSLAGIPPFPGFFGKYMVFALAIAKGYTPLVIVAVVTSLIGVYYYFRIIIAMYFQAPQQATALPVSGSQRALTFVLIALSFALGIFPDAVLSLIQ</sequence>
<dbReference type="Proteomes" id="UP001319080">
    <property type="component" value="Unassembled WGS sequence"/>
</dbReference>
<evidence type="ECO:0000256" key="5">
    <source>
        <dbReference type="HAMAP-Rule" id="MF_00445"/>
    </source>
</evidence>
<keyword evidence="9" id="KW-1185">Reference proteome</keyword>
<feature type="transmembrane region" description="Helical" evidence="5">
    <location>
        <begin position="316"/>
        <end position="336"/>
    </location>
</feature>
<keyword evidence="4 5" id="KW-0472">Membrane</keyword>
<keyword evidence="5" id="KW-0813">Transport</keyword>
<dbReference type="GO" id="GO:0005886">
    <property type="term" value="C:plasma membrane"/>
    <property type="evidence" value="ECO:0007669"/>
    <property type="project" value="UniProtKB-SubCell"/>
</dbReference>
<feature type="transmembrane region" description="Helical" evidence="5">
    <location>
        <begin position="145"/>
        <end position="169"/>
    </location>
</feature>
<dbReference type="HAMAP" id="MF_00445">
    <property type="entry name" value="NDH1_NuoN_1"/>
    <property type="match status" value="1"/>
</dbReference>
<comment type="similarity">
    <text evidence="5">Belongs to the complex I subunit 2 family.</text>
</comment>
<keyword evidence="5" id="KW-1278">Translocase</keyword>
<accession>A0AAP2DZ14</accession>
<dbReference type="GO" id="GO:0050136">
    <property type="term" value="F:NADH dehydrogenase (quinone) (non-electrogenic) activity"/>
    <property type="evidence" value="ECO:0007669"/>
    <property type="project" value="UniProtKB-UniRule"/>
</dbReference>
<comment type="subcellular location">
    <subcellularLocation>
        <location evidence="5">Cell membrane</location>
        <topology evidence="5">Multi-pass membrane protein</topology>
    </subcellularLocation>
    <subcellularLocation>
        <location evidence="1">Endomembrane system</location>
        <topology evidence="1">Multi-pass membrane protein</topology>
    </subcellularLocation>
    <subcellularLocation>
        <location evidence="6">Membrane</location>
        <topology evidence="6">Multi-pass membrane protein</topology>
    </subcellularLocation>
</comment>
<comment type="function">
    <text evidence="5">NDH-1 shuttles electrons from NADH, via FMN and iron-sulfur (Fe-S) centers, to quinones in the respiratory chain. The immediate electron acceptor for the enzyme in this species is believed to be a menaquinone. Couples the redox reaction to proton translocation (for every two electrons transferred, four hydrogen ions are translocated across the cytoplasmic membrane), and thus conserves the redox energy in a proton gradient.</text>
</comment>
<comment type="subunit">
    <text evidence="5">NDH-1 is composed of 14 different subunits. Subunits NuoA, H, J, K, L, M, N constitute the membrane sector of the complex.</text>
</comment>
<keyword evidence="5" id="KW-0874">Quinone</keyword>
<gene>
    <name evidence="5" type="primary">nuoN</name>
    <name evidence="8" type="ORF">KK062_18480</name>
</gene>
<dbReference type="GO" id="GO:0042773">
    <property type="term" value="P:ATP synthesis coupled electron transport"/>
    <property type="evidence" value="ECO:0007669"/>
    <property type="project" value="InterPro"/>
</dbReference>
<keyword evidence="5" id="KW-0520">NAD</keyword>
<evidence type="ECO:0000256" key="2">
    <source>
        <dbReference type="ARBA" id="ARBA00022692"/>
    </source>
</evidence>
<dbReference type="AlphaFoldDB" id="A0AAP2DZ14"/>
<comment type="catalytic activity">
    <reaction evidence="5">
        <text>a quinone + NADH + 5 H(+)(in) = a quinol + NAD(+) + 4 H(+)(out)</text>
        <dbReference type="Rhea" id="RHEA:57888"/>
        <dbReference type="ChEBI" id="CHEBI:15378"/>
        <dbReference type="ChEBI" id="CHEBI:24646"/>
        <dbReference type="ChEBI" id="CHEBI:57540"/>
        <dbReference type="ChEBI" id="CHEBI:57945"/>
        <dbReference type="ChEBI" id="CHEBI:132124"/>
    </reaction>
</comment>
<dbReference type="PANTHER" id="PTHR22773">
    <property type="entry name" value="NADH DEHYDROGENASE"/>
    <property type="match status" value="1"/>
</dbReference>
<evidence type="ECO:0000259" key="7">
    <source>
        <dbReference type="Pfam" id="PF00361"/>
    </source>
</evidence>
<dbReference type="GO" id="GO:0048038">
    <property type="term" value="F:quinone binding"/>
    <property type="evidence" value="ECO:0007669"/>
    <property type="project" value="UniProtKB-KW"/>
</dbReference>
<feature type="transmembrane region" description="Helical" evidence="5">
    <location>
        <begin position="27"/>
        <end position="45"/>
    </location>
</feature>
<feature type="domain" description="NADH:quinone oxidoreductase/Mrp antiporter transmembrane" evidence="7">
    <location>
        <begin position="113"/>
        <end position="406"/>
    </location>
</feature>
<dbReference type="EC" id="7.1.1.-" evidence="5"/>
<evidence type="ECO:0000256" key="4">
    <source>
        <dbReference type="ARBA" id="ARBA00023136"/>
    </source>
</evidence>
<feature type="transmembrane region" description="Helical" evidence="5">
    <location>
        <begin position="357"/>
        <end position="376"/>
    </location>
</feature>
<feature type="transmembrane region" description="Helical" evidence="5">
    <location>
        <begin position="57"/>
        <end position="80"/>
    </location>
</feature>
<keyword evidence="3 5" id="KW-1133">Transmembrane helix</keyword>
<evidence type="ECO:0000256" key="3">
    <source>
        <dbReference type="ARBA" id="ARBA00022989"/>
    </source>
</evidence>
<reference evidence="8 9" key="1">
    <citation type="submission" date="2021-05" db="EMBL/GenBank/DDBJ databases">
        <title>A Polyphasic approach of four new species of the genus Ohtaekwangia: Ohtaekwangia histidinii sp. nov., Ohtaekwangia cretensis sp. nov., Ohtaekwangia indiensis sp. nov., Ohtaekwangia reichenbachii sp. nov. from diverse environment.</title>
        <authorList>
            <person name="Octaviana S."/>
        </authorList>
    </citation>
    <scope>NUCLEOTIDE SEQUENCE [LARGE SCALE GENOMIC DNA]</scope>
    <source>
        <strain evidence="8 9">PWU5</strain>
    </source>
</reference>
<feature type="transmembrane region" description="Helical" evidence="5">
    <location>
        <begin position="189"/>
        <end position="209"/>
    </location>
</feature>
<dbReference type="NCBIfam" id="TIGR01770">
    <property type="entry name" value="NDH_I_N"/>
    <property type="match status" value="1"/>
</dbReference>
<dbReference type="GO" id="GO:0008137">
    <property type="term" value="F:NADH dehydrogenase (ubiquinone) activity"/>
    <property type="evidence" value="ECO:0007669"/>
    <property type="project" value="InterPro"/>
</dbReference>
<evidence type="ECO:0000256" key="1">
    <source>
        <dbReference type="ARBA" id="ARBA00004127"/>
    </source>
</evidence>
<organism evidence="8 9">
    <name type="scientific">Dawidia cretensis</name>
    <dbReference type="NCBI Taxonomy" id="2782350"/>
    <lineage>
        <taxon>Bacteria</taxon>
        <taxon>Pseudomonadati</taxon>
        <taxon>Bacteroidota</taxon>
        <taxon>Cytophagia</taxon>
        <taxon>Cytophagales</taxon>
        <taxon>Chryseotaleaceae</taxon>
        <taxon>Dawidia</taxon>
    </lineage>
</organism>
<dbReference type="RefSeq" id="WP_254085817.1">
    <property type="nucleotide sequence ID" value="NZ_JAHESE010000020.1"/>
</dbReference>
<feature type="transmembrane region" description="Helical" evidence="5">
    <location>
        <begin position="258"/>
        <end position="281"/>
    </location>
</feature>
<comment type="caution">
    <text evidence="8">The sequence shown here is derived from an EMBL/GenBank/DDBJ whole genome shotgun (WGS) entry which is preliminary data.</text>
</comment>
<proteinExistence type="inferred from homology"/>
<feature type="transmembrane region" description="Helical" evidence="5">
    <location>
        <begin position="100"/>
        <end position="133"/>
    </location>
</feature>
<keyword evidence="2 5" id="KW-0812">Transmembrane</keyword>